<feature type="domain" description="Aerotolerance regulator N-terminal" evidence="2">
    <location>
        <begin position="1"/>
        <end position="77"/>
    </location>
</feature>
<feature type="transmembrane region" description="Helical" evidence="1">
    <location>
        <begin position="6"/>
        <end position="25"/>
    </location>
</feature>
<dbReference type="Proteomes" id="UP000606003">
    <property type="component" value="Unassembled WGS sequence"/>
</dbReference>
<organism evidence="3 4">
    <name type="scientific">Hymenobacter armeniacus</name>
    <dbReference type="NCBI Taxonomy" id="2771358"/>
    <lineage>
        <taxon>Bacteria</taxon>
        <taxon>Pseudomonadati</taxon>
        <taxon>Bacteroidota</taxon>
        <taxon>Cytophagia</taxon>
        <taxon>Cytophagales</taxon>
        <taxon>Hymenobacteraceae</taxon>
        <taxon>Hymenobacter</taxon>
    </lineage>
</organism>
<proteinExistence type="predicted"/>
<comment type="caution">
    <text evidence="3">The sequence shown here is derived from an EMBL/GenBank/DDBJ whole genome shotgun (WGS) entry which is preliminary data.</text>
</comment>
<dbReference type="InterPro" id="IPR024163">
    <property type="entry name" value="Aerotolerance_reg_N"/>
</dbReference>
<evidence type="ECO:0000313" key="4">
    <source>
        <dbReference type="Proteomes" id="UP000606003"/>
    </source>
</evidence>
<reference evidence="3 4" key="1">
    <citation type="submission" date="2020-09" db="EMBL/GenBank/DDBJ databases">
        <authorList>
            <person name="Kim M.K."/>
        </authorList>
    </citation>
    <scope>NUCLEOTIDE SEQUENCE [LARGE SCALE GENOMIC DNA]</scope>
    <source>
        <strain evidence="3 4">BT189</strain>
    </source>
</reference>
<dbReference type="InterPro" id="IPR011933">
    <property type="entry name" value="Double_TM_dom"/>
</dbReference>
<feature type="transmembrane region" description="Helical" evidence="1">
    <location>
        <begin position="57"/>
        <end position="79"/>
    </location>
</feature>
<dbReference type="EMBL" id="JACXAC010000001">
    <property type="protein sequence ID" value="MBD2720668.1"/>
    <property type="molecule type" value="Genomic_DNA"/>
</dbReference>
<dbReference type="PANTHER" id="PTHR37464:SF1">
    <property type="entry name" value="BLL2463 PROTEIN"/>
    <property type="match status" value="1"/>
</dbReference>
<gene>
    <name evidence="3" type="ORF">IC234_00900</name>
</gene>
<evidence type="ECO:0000259" key="2">
    <source>
        <dbReference type="Pfam" id="PF07584"/>
    </source>
</evidence>
<dbReference type="Pfam" id="PF07584">
    <property type="entry name" value="BatA"/>
    <property type="match status" value="1"/>
</dbReference>
<protein>
    <submittedName>
        <fullName evidence="3">BatA domain-containing protein</fullName>
    </submittedName>
</protein>
<dbReference type="RefSeq" id="WP_190921951.1">
    <property type="nucleotide sequence ID" value="NZ_JACXAC010000001.1"/>
</dbReference>
<accession>A0ABR8JL00</accession>
<keyword evidence="1" id="KW-1133">Transmembrane helix</keyword>
<dbReference type="NCBIfam" id="TIGR02226">
    <property type="entry name" value="two_anch"/>
    <property type="match status" value="1"/>
</dbReference>
<evidence type="ECO:0000313" key="3">
    <source>
        <dbReference type="EMBL" id="MBD2720668.1"/>
    </source>
</evidence>
<evidence type="ECO:0000256" key="1">
    <source>
        <dbReference type="SAM" id="Phobius"/>
    </source>
</evidence>
<sequence length="542" mass="57586">MLTLLTPSALLALLGLLVPVAIHLWNRRPGREVPVGSLRWLAAGANRRLRNLRLEQLGLLLLRAALLAVLALALAGPVWQSARPRGRGQVLLSPEVLGNPALATLRPTVDSLRRRGYGLRWLTTGFPKMSEAAWRAQAAGPRDSARLLSAGPRAGSFGWARVQQAADAFAGQPLYVLTPAALRSVQGPHPALRSGITWQTLPSLSSAAWLQDATQRGDSLYLTIGRSTELQTTFRRAAAGVPRSSGEKIRVPGLAPLRYQATAGKPAALVPARPADGERVGPATTIAAAPLVIELYAAPGYAAEARYLKAALRAAAVGFAVAPTIRLSAVPPRPGADWLFWLTDEPLPEEWRVAAQNGAQVWQEAAAPGVADDARLVPELATEAPVHILRRDGEGAAPADQPLWRDGRGRAVLSVRPLGQGALYRLHTRLNPGWSDLADNPALPARLLALLRPAPVDVQVAATSATDQALAALDQRALDPAQLPAARGSEAGPRAALATTSVPTAFQAADLRPWLVLAAGLLFALERLLAFRREKRAIITPL</sequence>
<keyword evidence="4" id="KW-1185">Reference proteome</keyword>
<keyword evidence="1" id="KW-0472">Membrane</keyword>
<name>A0ABR8JL00_9BACT</name>
<keyword evidence="1" id="KW-0812">Transmembrane</keyword>
<dbReference type="PANTHER" id="PTHR37464">
    <property type="entry name" value="BLL2463 PROTEIN"/>
    <property type="match status" value="1"/>
</dbReference>